<dbReference type="AlphaFoldDB" id="A0A146KV50"/>
<evidence type="ECO:0000256" key="2">
    <source>
        <dbReference type="SAM" id="MobiDB-lite"/>
    </source>
</evidence>
<organism evidence="3">
    <name type="scientific">Lygus hesperus</name>
    <name type="common">Western plant bug</name>
    <dbReference type="NCBI Taxonomy" id="30085"/>
    <lineage>
        <taxon>Eukaryota</taxon>
        <taxon>Metazoa</taxon>
        <taxon>Ecdysozoa</taxon>
        <taxon>Arthropoda</taxon>
        <taxon>Hexapoda</taxon>
        <taxon>Insecta</taxon>
        <taxon>Pterygota</taxon>
        <taxon>Neoptera</taxon>
        <taxon>Paraneoptera</taxon>
        <taxon>Hemiptera</taxon>
        <taxon>Heteroptera</taxon>
        <taxon>Panheteroptera</taxon>
        <taxon>Cimicomorpha</taxon>
        <taxon>Miridae</taxon>
        <taxon>Mirini</taxon>
        <taxon>Lygus</taxon>
    </lineage>
</organism>
<gene>
    <name evidence="3" type="primary">Mical</name>
    <name evidence="3" type="ORF">g.34940</name>
</gene>
<name>A0A146KV50_LYGHE</name>
<dbReference type="EMBL" id="GDHC01019909">
    <property type="protein sequence ID" value="JAP98719.1"/>
    <property type="molecule type" value="Transcribed_RNA"/>
</dbReference>
<feature type="coiled-coil region" evidence="1">
    <location>
        <begin position="66"/>
        <end position="94"/>
    </location>
</feature>
<feature type="non-terminal residue" evidence="3">
    <location>
        <position position="1"/>
    </location>
</feature>
<keyword evidence="1" id="KW-0175">Coiled coil</keyword>
<reference evidence="3" key="1">
    <citation type="journal article" date="2016" name="Gigascience">
        <title>De novo construction of an expanded transcriptome assembly for the western tarnished plant bug, Lygus hesperus.</title>
        <authorList>
            <person name="Tassone E.E."/>
            <person name="Geib S.M."/>
            <person name="Hall B."/>
            <person name="Fabrick J.A."/>
            <person name="Brent C.S."/>
            <person name="Hull J.J."/>
        </authorList>
    </citation>
    <scope>NUCLEOTIDE SEQUENCE</scope>
</reference>
<evidence type="ECO:0000256" key="1">
    <source>
        <dbReference type="SAM" id="Coils"/>
    </source>
</evidence>
<sequence>LANRPSRKRRSHLNSGAPIQGSIEDRLKQLEDLTSDNKKDFYDRNLLESVSAEGPSRYVSPYSERIKELERERRERARRREEIERNRMDRYMRRKYLRHVANQQFFKSMNMLQSNARTDEEKQPLEDFSLFVYRMTAPDFKDRVKELEDKLLRPDRLNRSS</sequence>
<feature type="non-terminal residue" evidence="3">
    <location>
        <position position="161"/>
    </location>
</feature>
<evidence type="ECO:0000313" key="3">
    <source>
        <dbReference type="EMBL" id="JAP98719.1"/>
    </source>
</evidence>
<proteinExistence type="predicted"/>
<feature type="compositionally biased region" description="Basic residues" evidence="2">
    <location>
        <begin position="1"/>
        <end position="12"/>
    </location>
</feature>
<feature type="region of interest" description="Disordered" evidence="2">
    <location>
        <begin position="1"/>
        <end position="24"/>
    </location>
</feature>
<accession>A0A146KV50</accession>
<protein>
    <submittedName>
        <fullName evidence="3">Protein-methionine sulfoxide oxidase Mical</fullName>
    </submittedName>
</protein>